<evidence type="ECO:0000256" key="1">
    <source>
        <dbReference type="ARBA" id="ARBA00003330"/>
    </source>
</evidence>
<dbReference type="GO" id="GO:0045454">
    <property type="term" value="P:cell redox homeostasis"/>
    <property type="evidence" value="ECO:0007669"/>
    <property type="project" value="TreeGrafter"/>
</dbReference>
<dbReference type="PIRSF" id="PIRSF000239">
    <property type="entry name" value="AHPC"/>
    <property type="match status" value="1"/>
</dbReference>
<dbReference type="EC" id="1.11.1.24" evidence="3"/>
<accession>A0A6N7EK67</accession>
<dbReference type="Proteomes" id="UP000437709">
    <property type="component" value="Unassembled WGS sequence"/>
</dbReference>
<dbReference type="FunFam" id="3.40.30.10:FF:000007">
    <property type="entry name" value="Thioredoxin-dependent thiol peroxidase"/>
    <property type="match status" value="1"/>
</dbReference>
<keyword evidence="4 15" id="KW-0575">Peroxidase</keyword>
<evidence type="ECO:0000256" key="13">
    <source>
        <dbReference type="PIRSR" id="PIRSR000239-1"/>
    </source>
</evidence>
<dbReference type="InterPro" id="IPR000866">
    <property type="entry name" value="AhpC/TSA"/>
</dbReference>
<organism evidence="15 16">
    <name type="scientific">Georgenia subflava</name>
    <dbReference type="NCBI Taxonomy" id="1622177"/>
    <lineage>
        <taxon>Bacteria</taxon>
        <taxon>Bacillati</taxon>
        <taxon>Actinomycetota</taxon>
        <taxon>Actinomycetes</taxon>
        <taxon>Micrococcales</taxon>
        <taxon>Bogoriellaceae</taxon>
        <taxon>Georgenia</taxon>
    </lineage>
</organism>
<evidence type="ECO:0000256" key="11">
    <source>
        <dbReference type="ARBA" id="ARBA00041373"/>
    </source>
</evidence>
<dbReference type="InterPro" id="IPR013766">
    <property type="entry name" value="Thioredoxin_domain"/>
</dbReference>
<dbReference type="CDD" id="cd03017">
    <property type="entry name" value="PRX_BCP"/>
    <property type="match status" value="1"/>
</dbReference>
<reference evidence="15 16" key="1">
    <citation type="submission" date="2019-10" db="EMBL/GenBank/DDBJ databases">
        <title>Georgenia wutianyii sp. nov. and Georgenia yuyongxinii sp. nov. isolated from plateau pika (Ochotona curzoniae) in the Qinghai-Tibet plateau of China.</title>
        <authorList>
            <person name="Tian Z."/>
        </authorList>
    </citation>
    <scope>NUCLEOTIDE SEQUENCE [LARGE SCALE GENOMIC DNA]</scope>
    <source>
        <strain evidence="15 16">JCM 19765</strain>
    </source>
</reference>
<keyword evidence="5" id="KW-0049">Antioxidant</keyword>
<keyword evidence="6 15" id="KW-0560">Oxidoreductase</keyword>
<comment type="catalytic activity">
    <reaction evidence="12">
        <text>a hydroperoxide + [thioredoxin]-dithiol = an alcohol + [thioredoxin]-disulfide + H2O</text>
        <dbReference type="Rhea" id="RHEA:62620"/>
        <dbReference type="Rhea" id="RHEA-COMP:10698"/>
        <dbReference type="Rhea" id="RHEA-COMP:10700"/>
        <dbReference type="ChEBI" id="CHEBI:15377"/>
        <dbReference type="ChEBI" id="CHEBI:29950"/>
        <dbReference type="ChEBI" id="CHEBI:30879"/>
        <dbReference type="ChEBI" id="CHEBI:35924"/>
        <dbReference type="ChEBI" id="CHEBI:50058"/>
        <dbReference type="EC" id="1.11.1.24"/>
    </reaction>
</comment>
<dbReference type="PANTHER" id="PTHR42801:SF4">
    <property type="entry name" value="AHPC_TSA FAMILY PROTEIN"/>
    <property type="match status" value="1"/>
</dbReference>
<evidence type="ECO:0000313" key="15">
    <source>
        <dbReference type="EMBL" id="MPV38752.1"/>
    </source>
</evidence>
<evidence type="ECO:0000256" key="12">
    <source>
        <dbReference type="ARBA" id="ARBA00049091"/>
    </source>
</evidence>
<dbReference type="Gene3D" id="3.40.30.10">
    <property type="entry name" value="Glutaredoxin"/>
    <property type="match status" value="1"/>
</dbReference>
<name>A0A6N7EK67_9MICO</name>
<evidence type="ECO:0000256" key="2">
    <source>
        <dbReference type="ARBA" id="ARBA00011245"/>
    </source>
</evidence>
<feature type="domain" description="Thioredoxin" evidence="14">
    <location>
        <begin position="4"/>
        <end position="160"/>
    </location>
</feature>
<comment type="similarity">
    <text evidence="10">Belongs to the peroxiredoxin family. BCP/PrxQ subfamily.</text>
</comment>
<evidence type="ECO:0000256" key="3">
    <source>
        <dbReference type="ARBA" id="ARBA00013017"/>
    </source>
</evidence>
<dbReference type="GO" id="GO:0008379">
    <property type="term" value="F:thioredoxin peroxidase activity"/>
    <property type="evidence" value="ECO:0007669"/>
    <property type="project" value="TreeGrafter"/>
</dbReference>
<evidence type="ECO:0000256" key="4">
    <source>
        <dbReference type="ARBA" id="ARBA00022559"/>
    </source>
</evidence>
<dbReference type="EMBL" id="WHPC01000107">
    <property type="protein sequence ID" value="MPV38752.1"/>
    <property type="molecule type" value="Genomic_DNA"/>
</dbReference>
<feature type="active site" description="Cysteine sulfenic acid (-SOH) intermediate; for peroxidase activity" evidence="13">
    <location>
        <position position="49"/>
    </location>
</feature>
<dbReference type="AlphaFoldDB" id="A0A6N7EK67"/>
<dbReference type="RefSeq" id="WP_152196877.1">
    <property type="nucleotide sequence ID" value="NZ_VUKD01000011.1"/>
</dbReference>
<dbReference type="InterPro" id="IPR050924">
    <property type="entry name" value="Peroxiredoxin_BCP/PrxQ"/>
</dbReference>
<evidence type="ECO:0000259" key="14">
    <source>
        <dbReference type="PROSITE" id="PS51352"/>
    </source>
</evidence>
<dbReference type="InterPro" id="IPR024706">
    <property type="entry name" value="Peroxiredoxin_AhpC-typ"/>
</dbReference>
<keyword evidence="16" id="KW-1185">Reference proteome</keyword>
<evidence type="ECO:0000256" key="10">
    <source>
        <dbReference type="ARBA" id="ARBA00038489"/>
    </source>
</evidence>
<comment type="caution">
    <text evidence="15">The sequence shown here is derived from an EMBL/GenBank/DDBJ whole genome shotgun (WGS) entry which is preliminary data.</text>
</comment>
<dbReference type="GO" id="GO:0005737">
    <property type="term" value="C:cytoplasm"/>
    <property type="evidence" value="ECO:0007669"/>
    <property type="project" value="TreeGrafter"/>
</dbReference>
<evidence type="ECO:0000256" key="9">
    <source>
        <dbReference type="ARBA" id="ARBA00032824"/>
    </source>
</evidence>
<evidence type="ECO:0000256" key="5">
    <source>
        <dbReference type="ARBA" id="ARBA00022862"/>
    </source>
</evidence>
<dbReference type="Pfam" id="PF00578">
    <property type="entry name" value="AhpC-TSA"/>
    <property type="match status" value="1"/>
</dbReference>
<dbReference type="OrthoDB" id="9812811at2"/>
<comment type="subunit">
    <text evidence="2">Monomer.</text>
</comment>
<evidence type="ECO:0000313" key="16">
    <source>
        <dbReference type="Proteomes" id="UP000437709"/>
    </source>
</evidence>
<sequence length="162" mass="17209">MARLQESDTAPDFTLPTGDGGTVSLADLRAGSDKGVIVYFYPKAASPGCTTEACDFRDNLASLAAAGYTVVGVSADPVEDLRAFADDQRLTFPLASDRDHSVAEAYGVWGPRTLGDRTFDGVHRSTFVIAPDGTVQVARYDVDAQGHVAELRAELAGEARNR</sequence>
<protein>
    <recommendedName>
        <fullName evidence="3">thioredoxin-dependent peroxiredoxin</fullName>
        <ecNumber evidence="3">1.11.1.24</ecNumber>
    </recommendedName>
    <alternativeName>
        <fullName evidence="11">Bacterioferritin comigratory protein</fullName>
    </alternativeName>
    <alternativeName>
        <fullName evidence="9">Thioredoxin peroxidase</fullName>
    </alternativeName>
</protein>
<comment type="function">
    <text evidence="1">Thiol-specific peroxidase that catalyzes the reduction of hydrogen peroxide and organic hydroperoxides to water and alcohols, respectively. Plays a role in cell protection against oxidative stress by detoxifying peroxides and as sensor of hydrogen peroxide-mediated signaling events.</text>
</comment>
<dbReference type="GO" id="GO:0034599">
    <property type="term" value="P:cellular response to oxidative stress"/>
    <property type="evidence" value="ECO:0007669"/>
    <property type="project" value="TreeGrafter"/>
</dbReference>
<dbReference type="InterPro" id="IPR036249">
    <property type="entry name" value="Thioredoxin-like_sf"/>
</dbReference>
<dbReference type="SUPFAM" id="SSF52833">
    <property type="entry name" value="Thioredoxin-like"/>
    <property type="match status" value="1"/>
</dbReference>
<dbReference type="NCBIfam" id="NF006960">
    <property type="entry name" value="PRK09437.1"/>
    <property type="match status" value="1"/>
</dbReference>
<evidence type="ECO:0000256" key="6">
    <source>
        <dbReference type="ARBA" id="ARBA00023002"/>
    </source>
</evidence>
<keyword evidence="8" id="KW-0676">Redox-active center</keyword>
<dbReference type="PANTHER" id="PTHR42801">
    <property type="entry name" value="THIOREDOXIN-DEPENDENT PEROXIDE REDUCTASE"/>
    <property type="match status" value="1"/>
</dbReference>
<proteinExistence type="inferred from homology"/>
<dbReference type="PROSITE" id="PS51352">
    <property type="entry name" value="THIOREDOXIN_2"/>
    <property type="match status" value="1"/>
</dbReference>
<gene>
    <name evidence="15" type="ORF">GB881_17195</name>
</gene>
<keyword evidence="7" id="KW-1015">Disulfide bond</keyword>
<evidence type="ECO:0000256" key="8">
    <source>
        <dbReference type="ARBA" id="ARBA00023284"/>
    </source>
</evidence>
<evidence type="ECO:0000256" key="7">
    <source>
        <dbReference type="ARBA" id="ARBA00023157"/>
    </source>
</evidence>